<dbReference type="AlphaFoldDB" id="A0A1I5JDZ4"/>
<dbReference type="PROSITE" id="PS51257">
    <property type="entry name" value="PROKAR_LIPOPROTEIN"/>
    <property type="match status" value="1"/>
</dbReference>
<dbReference type="SUPFAM" id="SSF53850">
    <property type="entry name" value="Periplasmic binding protein-like II"/>
    <property type="match status" value="1"/>
</dbReference>
<proteinExistence type="predicted"/>
<dbReference type="RefSeq" id="WP_074936225.1">
    <property type="nucleotide sequence ID" value="NZ_FOWP01000001.1"/>
</dbReference>
<dbReference type="EMBL" id="FOWP01000001">
    <property type="protein sequence ID" value="SFO71058.1"/>
    <property type="molecule type" value="Genomic_DNA"/>
</dbReference>
<sequence>MKLQLLHGVVLFVLGCAFAASSPAEEHPTLQLNVIGGGSHNYSFRTVERPFWSQTLPAASDGKVTARLRGLSETGLKGPEMVRLLRSGAVEVGMGVFAFVAGDDPAFEGIDLPGMAADIDTARSIANAYKPVLQQRMAERHGVKLLATVPYTAQVFFCRDAVESLDDLRGRKVRVRGRNMADLVNALGASPITLPFAEVVTAMQTGVIDCAVTGIGSGNAAKWYEVANHLYNLPVDWSLGFYGIGLKRWEQLPAATQQLLLEQAQVLEDDLWQETARENRYALACNTGVGDCQIHRPAHMQANAPSAEERQHLHETVMKIAETWGQRCGTDCVERWNATVGKTIGTRLDTAHMEHAND</sequence>
<dbReference type="NCBIfam" id="NF037995">
    <property type="entry name" value="TRAP_S1"/>
    <property type="match status" value="1"/>
</dbReference>
<dbReference type="PANTHER" id="PTHR33376:SF4">
    <property type="entry name" value="SIALIC ACID-BINDING PERIPLASMIC PROTEIN SIAP"/>
    <property type="match status" value="1"/>
</dbReference>
<dbReference type="PANTHER" id="PTHR33376">
    <property type="match status" value="1"/>
</dbReference>
<dbReference type="InterPro" id="IPR038404">
    <property type="entry name" value="TRAP_DctP_sf"/>
</dbReference>
<dbReference type="InterPro" id="IPR018389">
    <property type="entry name" value="DctP_fam"/>
</dbReference>
<dbReference type="STRING" id="658457.SAMN05216601_101298"/>
<evidence type="ECO:0000313" key="2">
    <source>
        <dbReference type="Proteomes" id="UP000182400"/>
    </source>
</evidence>
<organism evidence="1 2">
    <name type="scientific">Ectopseudomonas composti</name>
    <dbReference type="NCBI Taxonomy" id="658457"/>
    <lineage>
        <taxon>Bacteria</taxon>
        <taxon>Pseudomonadati</taxon>
        <taxon>Pseudomonadota</taxon>
        <taxon>Gammaproteobacteria</taxon>
        <taxon>Pseudomonadales</taxon>
        <taxon>Pseudomonadaceae</taxon>
        <taxon>Ectopseudomonas</taxon>
    </lineage>
</organism>
<dbReference type="OrthoDB" id="9177965at2"/>
<reference evidence="1 2" key="1">
    <citation type="submission" date="2016-10" db="EMBL/GenBank/DDBJ databases">
        <authorList>
            <person name="de Groot N.N."/>
        </authorList>
    </citation>
    <scope>NUCLEOTIDE SEQUENCE [LARGE SCALE GENOMIC DNA]</scope>
    <source>
        <strain evidence="1 2">CCUG 59231</strain>
    </source>
</reference>
<gene>
    <name evidence="1" type="ORF">SAMN05216601_101298</name>
</gene>
<evidence type="ECO:0000313" key="1">
    <source>
        <dbReference type="EMBL" id="SFO71058.1"/>
    </source>
</evidence>
<name>A0A1I5JDZ4_9GAMM</name>
<dbReference type="Gene3D" id="3.40.190.170">
    <property type="entry name" value="Bacterial extracellular solute-binding protein, family 7"/>
    <property type="match status" value="1"/>
</dbReference>
<dbReference type="Pfam" id="PF03480">
    <property type="entry name" value="DctP"/>
    <property type="match status" value="1"/>
</dbReference>
<accession>A0A1I5JDZ4</accession>
<dbReference type="GO" id="GO:0055085">
    <property type="term" value="P:transmembrane transport"/>
    <property type="evidence" value="ECO:0007669"/>
    <property type="project" value="InterPro"/>
</dbReference>
<dbReference type="Proteomes" id="UP000182400">
    <property type="component" value="Unassembled WGS sequence"/>
</dbReference>
<protein>
    <submittedName>
        <fullName evidence="1">TRAP-type C4-dicarboxylate transport system, substrate-binding protein</fullName>
    </submittedName>
</protein>
<dbReference type="CDD" id="cd13602">
    <property type="entry name" value="PBP2_TRAP_BpDctp6_7"/>
    <property type="match status" value="1"/>
</dbReference>